<proteinExistence type="predicted"/>
<keyword evidence="2" id="KW-0812">Transmembrane</keyword>
<comment type="caution">
    <text evidence="3">The sequence shown here is derived from an EMBL/GenBank/DDBJ whole genome shotgun (WGS) entry which is preliminary data.</text>
</comment>
<accession>A0ABS4YFR5</accession>
<evidence type="ECO:0000256" key="2">
    <source>
        <dbReference type="SAM" id="Phobius"/>
    </source>
</evidence>
<dbReference type="EMBL" id="JAGIOC010000001">
    <property type="protein sequence ID" value="MBP2407460.1"/>
    <property type="molecule type" value="Genomic_DNA"/>
</dbReference>
<reference evidence="3 4" key="1">
    <citation type="submission" date="2021-03" db="EMBL/GenBank/DDBJ databases">
        <title>Sequencing the genomes of 1000 actinobacteria strains.</title>
        <authorList>
            <person name="Klenk H.-P."/>
        </authorList>
    </citation>
    <scope>NUCLEOTIDE SEQUENCE [LARGE SCALE GENOMIC DNA]</scope>
    <source>
        <strain evidence="3 4">DSM 14564</strain>
    </source>
</reference>
<keyword evidence="2" id="KW-1133">Transmembrane helix</keyword>
<dbReference type="Proteomes" id="UP000698222">
    <property type="component" value="Unassembled WGS sequence"/>
</dbReference>
<name>A0ABS4YFR5_9MICO</name>
<keyword evidence="4" id="KW-1185">Reference proteome</keyword>
<dbReference type="RefSeq" id="WP_245348817.1">
    <property type="nucleotide sequence ID" value="NZ_BAAAJV010000011.1"/>
</dbReference>
<evidence type="ECO:0000313" key="4">
    <source>
        <dbReference type="Proteomes" id="UP000698222"/>
    </source>
</evidence>
<protein>
    <submittedName>
        <fullName evidence="3">Uncharacterized protein</fullName>
    </submittedName>
</protein>
<keyword evidence="2" id="KW-0472">Membrane</keyword>
<sequence>MSGRFNPPPNWPEPPREGWTPPEDFRPHASWGRVPAGWHLWIPEAPLGRGQAPLQHSEDVPASGARPRRRVQTYPVAVINPGMWTHNHLEDEDYGFPAAKPVPNRPRLRLGVTISVTVAGFLLAALTAVMFVFLVDFAIEDLPGVLSGAPSTLLAPAVDPGTVLAEPDAG</sequence>
<gene>
    <name evidence="3" type="ORF">JOF44_000363</name>
</gene>
<organism evidence="3 4">
    <name type="scientific">Brachybacterium fresconis</name>
    <dbReference type="NCBI Taxonomy" id="173363"/>
    <lineage>
        <taxon>Bacteria</taxon>
        <taxon>Bacillati</taxon>
        <taxon>Actinomycetota</taxon>
        <taxon>Actinomycetes</taxon>
        <taxon>Micrococcales</taxon>
        <taxon>Dermabacteraceae</taxon>
        <taxon>Brachybacterium</taxon>
    </lineage>
</organism>
<feature type="transmembrane region" description="Helical" evidence="2">
    <location>
        <begin position="110"/>
        <end position="135"/>
    </location>
</feature>
<feature type="region of interest" description="Disordered" evidence="1">
    <location>
        <begin position="1"/>
        <end position="26"/>
    </location>
</feature>
<evidence type="ECO:0000313" key="3">
    <source>
        <dbReference type="EMBL" id="MBP2407460.1"/>
    </source>
</evidence>
<feature type="compositionally biased region" description="Pro residues" evidence="1">
    <location>
        <begin position="1"/>
        <end position="13"/>
    </location>
</feature>
<evidence type="ECO:0000256" key="1">
    <source>
        <dbReference type="SAM" id="MobiDB-lite"/>
    </source>
</evidence>